<dbReference type="EMBL" id="JBHLTG010000021">
    <property type="protein sequence ID" value="MFC0682865.1"/>
    <property type="molecule type" value="Genomic_DNA"/>
</dbReference>
<accession>A0ABV6S0W1</accession>
<evidence type="ECO:0000313" key="1">
    <source>
        <dbReference type="EMBL" id="MFC0682865.1"/>
    </source>
</evidence>
<dbReference type="Proteomes" id="UP001589896">
    <property type="component" value="Unassembled WGS sequence"/>
</dbReference>
<name>A0ABV6S0W1_9GAMM</name>
<proteinExistence type="predicted"/>
<sequence>MAFVQSGDGLAGKQFAALDLPAEQQAKLWAALDTALTDVFYTLLLGLDGCAQVGGVQEIFRIHDEEGNLISDCGELEAEAYEQFQAKA</sequence>
<reference evidence="1 2" key="1">
    <citation type="submission" date="2024-09" db="EMBL/GenBank/DDBJ databases">
        <authorList>
            <person name="Sun Q."/>
            <person name="Mori K."/>
        </authorList>
    </citation>
    <scope>NUCLEOTIDE SEQUENCE [LARGE SCALE GENOMIC DNA]</scope>
    <source>
        <strain evidence="1 2">KCTC 23076</strain>
    </source>
</reference>
<evidence type="ECO:0000313" key="2">
    <source>
        <dbReference type="Proteomes" id="UP001589896"/>
    </source>
</evidence>
<comment type="caution">
    <text evidence="1">The sequence shown here is derived from an EMBL/GenBank/DDBJ whole genome shotgun (WGS) entry which is preliminary data.</text>
</comment>
<gene>
    <name evidence="1" type="ORF">ACFFGH_33960</name>
</gene>
<keyword evidence="2" id="KW-1185">Reference proteome</keyword>
<dbReference type="RefSeq" id="WP_386677300.1">
    <property type="nucleotide sequence ID" value="NZ_JBHLTG010000021.1"/>
</dbReference>
<organism evidence="1 2">
    <name type="scientific">Lysobacter korlensis</name>
    <dbReference type="NCBI Taxonomy" id="553636"/>
    <lineage>
        <taxon>Bacteria</taxon>
        <taxon>Pseudomonadati</taxon>
        <taxon>Pseudomonadota</taxon>
        <taxon>Gammaproteobacteria</taxon>
        <taxon>Lysobacterales</taxon>
        <taxon>Lysobacteraceae</taxon>
        <taxon>Lysobacter</taxon>
    </lineage>
</organism>
<protein>
    <submittedName>
        <fullName evidence="1">Uncharacterized protein</fullName>
    </submittedName>
</protein>